<evidence type="ECO:0000256" key="1">
    <source>
        <dbReference type="ARBA" id="ARBA00023186"/>
    </source>
</evidence>
<accession>A0A3N4HN11</accession>
<dbReference type="PANTHER" id="PTHR45006">
    <property type="entry name" value="DNAJ-LIKE PROTEIN 1"/>
    <property type="match status" value="1"/>
</dbReference>
<gene>
    <name evidence="4" type="ORF">BJ508DRAFT_23633</name>
</gene>
<dbReference type="InterPro" id="IPR001623">
    <property type="entry name" value="DnaJ_domain"/>
</dbReference>
<dbReference type="OrthoDB" id="552049at2759"/>
<dbReference type="PRINTS" id="PR00625">
    <property type="entry name" value="JDOMAIN"/>
</dbReference>
<dbReference type="InterPro" id="IPR026894">
    <property type="entry name" value="DnaJ_X"/>
</dbReference>
<feature type="domain" description="J" evidence="3">
    <location>
        <begin position="6"/>
        <end position="71"/>
    </location>
</feature>
<dbReference type="PROSITE" id="PS50076">
    <property type="entry name" value="DNAJ_2"/>
    <property type="match status" value="1"/>
</dbReference>
<dbReference type="Gene3D" id="1.10.287.110">
    <property type="entry name" value="DnaJ domain"/>
    <property type="match status" value="1"/>
</dbReference>
<evidence type="ECO:0000259" key="3">
    <source>
        <dbReference type="PROSITE" id="PS50076"/>
    </source>
</evidence>
<reference evidence="4 5" key="1">
    <citation type="journal article" date="2018" name="Nat. Ecol. Evol.">
        <title>Pezizomycetes genomes reveal the molecular basis of ectomycorrhizal truffle lifestyle.</title>
        <authorList>
            <person name="Murat C."/>
            <person name="Payen T."/>
            <person name="Noel B."/>
            <person name="Kuo A."/>
            <person name="Morin E."/>
            <person name="Chen J."/>
            <person name="Kohler A."/>
            <person name="Krizsan K."/>
            <person name="Balestrini R."/>
            <person name="Da Silva C."/>
            <person name="Montanini B."/>
            <person name="Hainaut M."/>
            <person name="Levati E."/>
            <person name="Barry K.W."/>
            <person name="Belfiori B."/>
            <person name="Cichocki N."/>
            <person name="Clum A."/>
            <person name="Dockter R.B."/>
            <person name="Fauchery L."/>
            <person name="Guy J."/>
            <person name="Iotti M."/>
            <person name="Le Tacon F."/>
            <person name="Lindquist E.A."/>
            <person name="Lipzen A."/>
            <person name="Malagnac F."/>
            <person name="Mello A."/>
            <person name="Molinier V."/>
            <person name="Miyauchi S."/>
            <person name="Poulain J."/>
            <person name="Riccioni C."/>
            <person name="Rubini A."/>
            <person name="Sitrit Y."/>
            <person name="Splivallo R."/>
            <person name="Traeger S."/>
            <person name="Wang M."/>
            <person name="Zifcakova L."/>
            <person name="Wipf D."/>
            <person name="Zambonelli A."/>
            <person name="Paolocci F."/>
            <person name="Nowrousian M."/>
            <person name="Ottonello S."/>
            <person name="Baldrian P."/>
            <person name="Spatafora J.W."/>
            <person name="Henrissat B."/>
            <person name="Nagy L.G."/>
            <person name="Aury J.M."/>
            <person name="Wincker P."/>
            <person name="Grigoriev I.V."/>
            <person name="Bonfante P."/>
            <person name="Martin F.M."/>
        </authorList>
    </citation>
    <scope>NUCLEOTIDE SEQUENCE [LARGE SCALE GENOMIC DNA]</scope>
    <source>
        <strain evidence="4 5">RN42</strain>
    </source>
</reference>
<dbReference type="InterPro" id="IPR052814">
    <property type="entry name" value="Peroxisomal_DnaJ"/>
</dbReference>
<protein>
    <submittedName>
        <fullName evidence="4">DnaJ-domain-containing protein</fullName>
    </submittedName>
</protein>
<sequence length="431" mass="48296">MVKETEYYDILGVSPTATQLEIKKAYRTKAIELHPDKNPDDPTAKERFQAVSEAYQVLGVEDQRKKYDEFGKEGSKPDNGFEDPAEFFGMIFGGEAFYKLIGEISLMKDLTKTVEITAKHAKENEDEEEEVKPDGIRPSSATPPTATAETVDETSSLPKKDTGSGSGTSTPRPAPRLAIANHSHNDQPAPTADEIAAQQAKDKKKKKSGLTKEQMDELDALDQERKKQRTERVNMLVEELIMRLSIWTETDKSNALTLAFNEKIKLEAENLKMESFGVDILHTIGNVYVSKGQAYIKSQKWLGITSVFSKIKDKGTVIKDTWNTISSAIDAQMSIEEMSKLDEAGGEEWTKEKQAEYERRVTGKILIAAWRGSKFEISSVLREVCDKVLNDQTVPQQKRIERAHALVMVGTVFKAVRIHPCQSVKTSTDFR</sequence>
<evidence type="ECO:0000313" key="4">
    <source>
        <dbReference type="EMBL" id="RPA75212.1"/>
    </source>
</evidence>
<name>A0A3N4HN11_ASCIM</name>
<evidence type="ECO:0000313" key="5">
    <source>
        <dbReference type="Proteomes" id="UP000275078"/>
    </source>
</evidence>
<dbReference type="EMBL" id="ML119769">
    <property type="protein sequence ID" value="RPA75212.1"/>
    <property type="molecule type" value="Genomic_DNA"/>
</dbReference>
<keyword evidence="5" id="KW-1185">Reference proteome</keyword>
<dbReference type="STRING" id="1160509.A0A3N4HN11"/>
<feature type="compositionally biased region" description="Low complexity" evidence="2">
    <location>
        <begin position="138"/>
        <end position="148"/>
    </location>
</feature>
<organism evidence="4 5">
    <name type="scientific">Ascobolus immersus RN42</name>
    <dbReference type="NCBI Taxonomy" id="1160509"/>
    <lineage>
        <taxon>Eukaryota</taxon>
        <taxon>Fungi</taxon>
        <taxon>Dikarya</taxon>
        <taxon>Ascomycota</taxon>
        <taxon>Pezizomycotina</taxon>
        <taxon>Pezizomycetes</taxon>
        <taxon>Pezizales</taxon>
        <taxon>Ascobolaceae</taxon>
        <taxon>Ascobolus</taxon>
    </lineage>
</organism>
<dbReference type="SUPFAM" id="SSF46565">
    <property type="entry name" value="Chaperone J-domain"/>
    <property type="match status" value="1"/>
</dbReference>
<evidence type="ECO:0000256" key="2">
    <source>
        <dbReference type="SAM" id="MobiDB-lite"/>
    </source>
</evidence>
<dbReference type="InterPro" id="IPR036869">
    <property type="entry name" value="J_dom_sf"/>
</dbReference>
<dbReference type="Pfam" id="PF14308">
    <property type="entry name" value="DnaJ-X"/>
    <property type="match status" value="1"/>
</dbReference>
<keyword evidence="1" id="KW-0143">Chaperone</keyword>
<dbReference type="AlphaFoldDB" id="A0A3N4HN11"/>
<feature type="region of interest" description="Disordered" evidence="2">
    <location>
        <begin position="119"/>
        <end position="229"/>
    </location>
</feature>
<dbReference type="FunFam" id="1.10.287.110:FF:000028">
    <property type="entry name" value="DnaJ domain protein"/>
    <property type="match status" value="1"/>
</dbReference>
<dbReference type="SMART" id="SM00271">
    <property type="entry name" value="DnaJ"/>
    <property type="match status" value="1"/>
</dbReference>
<dbReference type="GO" id="GO:0016558">
    <property type="term" value="P:protein import into peroxisome matrix"/>
    <property type="evidence" value="ECO:0007669"/>
    <property type="project" value="TreeGrafter"/>
</dbReference>
<dbReference type="Proteomes" id="UP000275078">
    <property type="component" value="Unassembled WGS sequence"/>
</dbReference>
<dbReference type="GO" id="GO:0005829">
    <property type="term" value="C:cytosol"/>
    <property type="evidence" value="ECO:0007669"/>
    <property type="project" value="TreeGrafter"/>
</dbReference>
<dbReference type="Pfam" id="PF00226">
    <property type="entry name" value="DnaJ"/>
    <property type="match status" value="1"/>
</dbReference>
<dbReference type="PANTHER" id="PTHR45006:SF1">
    <property type="entry name" value="DNAJ-LIKE PROTEIN 1"/>
    <property type="match status" value="1"/>
</dbReference>
<proteinExistence type="predicted"/>
<dbReference type="CDD" id="cd06257">
    <property type="entry name" value="DnaJ"/>
    <property type="match status" value="1"/>
</dbReference>